<proteinExistence type="predicted"/>
<sequence>MTDEQRSDIATEFGWGDEEIVELARQNAEQLGGALNAQVLQPFLEHAYQQAAEFERALREISAVVTGLHQAVEALGTRVTELEEGR</sequence>
<gene>
    <name evidence="1" type="ORF">FCI23_47340</name>
</gene>
<accession>A0A4U0RSF1</accession>
<protein>
    <submittedName>
        <fullName evidence="1">Uncharacterized protein</fullName>
    </submittedName>
</protein>
<name>A0A4U0RSF1_9ACTN</name>
<dbReference type="EMBL" id="SUMC01000120">
    <property type="protein sequence ID" value="TJZ98989.1"/>
    <property type="molecule type" value="Genomic_DNA"/>
</dbReference>
<keyword evidence="2" id="KW-1185">Reference proteome</keyword>
<dbReference type="RefSeq" id="WP_136730218.1">
    <property type="nucleotide sequence ID" value="NZ_SUMC01000120.1"/>
</dbReference>
<dbReference type="Proteomes" id="UP000305778">
    <property type="component" value="Unassembled WGS sequence"/>
</dbReference>
<reference evidence="1 2" key="1">
    <citation type="submission" date="2019-04" db="EMBL/GenBank/DDBJ databases">
        <title>Streptomyces oryziradicis sp. nov., a novel actinomycete isolated from rhizosphere soil of rice (Oryza sativa L.).</title>
        <authorList>
            <person name="Li C."/>
        </authorList>
    </citation>
    <scope>NUCLEOTIDE SEQUENCE [LARGE SCALE GENOMIC DNA]</scope>
    <source>
        <strain evidence="1 2">NEAU-C40</strain>
    </source>
</reference>
<evidence type="ECO:0000313" key="2">
    <source>
        <dbReference type="Proteomes" id="UP000305778"/>
    </source>
</evidence>
<dbReference type="AlphaFoldDB" id="A0A4U0RSF1"/>
<evidence type="ECO:0000313" key="1">
    <source>
        <dbReference type="EMBL" id="TJZ98989.1"/>
    </source>
</evidence>
<comment type="caution">
    <text evidence="1">The sequence shown here is derived from an EMBL/GenBank/DDBJ whole genome shotgun (WGS) entry which is preliminary data.</text>
</comment>
<organism evidence="1 2">
    <name type="scientific">Actinacidiphila oryziradicis</name>
    <dbReference type="NCBI Taxonomy" id="2571141"/>
    <lineage>
        <taxon>Bacteria</taxon>
        <taxon>Bacillati</taxon>
        <taxon>Actinomycetota</taxon>
        <taxon>Actinomycetes</taxon>
        <taxon>Kitasatosporales</taxon>
        <taxon>Streptomycetaceae</taxon>
        <taxon>Actinacidiphila</taxon>
    </lineage>
</organism>